<reference evidence="2 3" key="1">
    <citation type="journal article" date="2024" name="Plant Biotechnol. J.">
        <title>Dendrobium thyrsiflorum genome and its molecular insights into genes involved in important horticultural traits.</title>
        <authorList>
            <person name="Chen B."/>
            <person name="Wang J.Y."/>
            <person name="Zheng P.J."/>
            <person name="Li K.L."/>
            <person name="Liang Y.M."/>
            <person name="Chen X.F."/>
            <person name="Zhang C."/>
            <person name="Zhao X."/>
            <person name="He X."/>
            <person name="Zhang G.Q."/>
            <person name="Liu Z.J."/>
            <person name="Xu Q."/>
        </authorList>
    </citation>
    <scope>NUCLEOTIDE SEQUENCE [LARGE SCALE GENOMIC DNA]</scope>
    <source>
        <strain evidence="2">GZMU011</strain>
    </source>
</reference>
<organism evidence="2 3">
    <name type="scientific">Dendrobium thyrsiflorum</name>
    <name type="common">Pinecone-like raceme dendrobium</name>
    <name type="synonym">Orchid</name>
    <dbReference type="NCBI Taxonomy" id="117978"/>
    <lineage>
        <taxon>Eukaryota</taxon>
        <taxon>Viridiplantae</taxon>
        <taxon>Streptophyta</taxon>
        <taxon>Embryophyta</taxon>
        <taxon>Tracheophyta</taxon>
        <taxon>Spermatophyta</taxon>
        <taxon>Magnoliopsida</taxon>
        <taxon>Liliopsida</taxon>
        <taxon>Asparagales</taxon>
        <taxon>Orchidaceae</taxon>
        <taxon>Epidendroideae</taxon>
        <taxon>Malaxideae</taxon>
        <taxon>Dendrobiinae</taxon>
        <taxon>Dendrobium</taxon>
    </lineage>
</organism>
<comment type="caution">
    <text evidence="2">The sequence shown here is derived from an EMBL/GenBank/DDBJ whole genome shotgun (WGS) entry which is preliminary data.</text>
</comment>
<comment type="similarity">
    <text evidence="1">Belongs to the HEM-1/HEM-2 family.</text>
</comment>
<name>A0ABD0U3B3_DENTH</name>
<dbReference type="EMBL" id="JANQDX010000018">
    <property type="protein sequence ID" value="KAL0906359.1"/>
    <property type="molecule type" value="Genomic_DNA"/>
</dbReference>
<evidence type="ECO:0000313" key="2">
    <source>
        <dbReference type="EMBL" id="KAL0906359.1"/>
    </source>
</evidence>
<proteinExistence type="inferred from homology"/>
<dbReference type="PANTHER" id="PTHR12093">
    <property type="entry name" value="NCK-ASSOCIATED PROTEIN 1"/>
    <property type="match status" value="1"/>
</dbReference>
<keyword evidence="3" id="KW-1185">Reference proteome</keyword>
<dbReference type="AlphaFoldDB" id="A0ABD0U3B3"/>
<gene>
    <name evidence="2" type="ORF">M5K25_024849</name>
</gene>
<accession>A0ABD0U3B3</accession>
<dbReference type="Pfam" id="PF09735">
    <property type="entry name" value="Nckap1"/>
    <property type="match status" value="1"/>
</dbReference>
<evidence type="ECO:0000256" key="1">
    <source>
        <dbReference type="ARBA" id="ARBA00037947"/>
    </source>
</evidence>
<dbReference type="Proteomes" id="UP001552299">
    <property type="component" value="Unassembled WGS sequence"/>
</dbReference>
<protein>
    <submittedName>
        <fullName evidence="2">Uncharacterized protein</fullName>
    </submittedName>
</protein>
<sequence length="154" mass="16794">MFVPAHNCFKSSKHVGGYFADSYTNVKELKLLICILGGYGFDRLDMMIKEHIAALLNCIDPALGPNREALEAIAGSLNSKAVGAVLEEKAPLIFSLLSGTSKHLPDEIPEKGEISRLRKVSHGIGGVVGHDMEWIYSVMEETGAFYDSSWSLLP</sequence>
<dbReference type="InterPro" id="IPR019137">
    <property type="entry name" value="Nck-associated_protein-1"/>
</dbReference>
<evidence type="ECO:0000313" key="3">
    <source>
        <dbReference type="Proteomes" id="UP001552299"/>
    </source>
</evidence>
<dbReference type="PANTHER" id="PTHR12093:SF10">
    <property type="entry name" value="MEMBRANE-ASSOCIATED PROTEIN HEM"/>
    <property type="match status" value="1"/>
</dbReference>